<reference evidence="1" key="1">
    <citation type="submission" date="2014-11" db="EMBL/GenBank/DDBJ databases">
        <authorList>
            <person name="Amaro Gonzalez C."/>
        </authorList>
    </citation>
    <scope>NUCLEOTIDE SEQUENCE</scope>
</reference>
<dbReference type="EMBL" id="GBXM01104015">
    <property type="protein sequence ID" value="JAH04562.1"/>
    <property type="molecule type" value="Transcribed_RNA"/>
</dbReference>
<proteinExistence type="predicted"/>
<name>A0A0E9PJT3_ANGAN</name>
<reference evidence="1" key="2">
    <citation type="journal article" date="2015" name="Fish Shellfish Immunol.">
        <title>Early steps in the European eel (Anguilla anguilla)-Vibrio vulnificus interaction in the gills: Role of the RtxA13 toxin.</title>
        <authorList>
            <person name="Callol A."/>
            <person name="Pajuelo D."/>
            <person name="Ebbesson L."/>
            <person name="Teles M."/>
            <person name="MacKenzie S."/>
            <person name="Amaro C."/>
        </authorList>
    </citation>
    <scope>NUCLEOTIDE SEQUENCE</scope>
</reference>
<sequence>MCTDAVGISPRAPRFGLTGGNMLLPASV</sequence>
<organism evidence="1">
    <name type="scientific">Anguilla anguilla</name>
    <name type="common">European freshwater eel</name>
    <name type="synonym">Muraena anguilla</name>
    <dbReference type="NCBI Taxonomy" id="7936"/>
    <lineage>
        <taxon>Eukaryota</taxon>
        <taxon>Metazoa</taxon>
        <taxon>Chordata</taxon>
        <taxon>Craniata</taxon>
        <taxon>Vertebrata</taxon>
        <taxon>Euteleostomi</taxon>
        <taxon>Actinopterygii</taxon>
        <taxon>Neopterygii</taxon>
        <taxon>Teleostei</taxon>
        <taxon>Anguilliformes</taxon>
        <taxon>Anguillidae</taxon>
        <taxon>Anguilla</taxon>
    </lineage>
</organism>
<evidence type="ECO:0000313" key="1">
    <source>
        <dbReference type="EMBL" id="JAH04562.1"/>
    </source>
</evidence>
<protein>
    <submittedName>
        <fullName evidence="1">Uncharacterized protein</fullName>
    </submittedName>
</protein>
<dbReference type="AlphaFoldDB" id="A0A0E9PJT3"/>
<accession>A0A0E9PJT3</accession>